<gene>
    <name evidence="1" type="ORF">IAB37_03605</name>
</gene>
<sequence length="550" mass="63029">MFLTPSARRRARFLAISFLLVLGTGLLLSTAWQVYRRSTFAHTVLSYRFEYGEEPVTLPGSGQFHDGVPLEEMDFQALGYVPDDNMRRAERYPVESYPLLDDVTYYRRENGRMVRALTLKKGTLLPCEDPNLTRNPKFGYGFYSYPTYEAGWRYAVPFMTAGQADIFEGETDITLSQAEYPFYYVRLEDLETVYLSRYRALEAAGYNFAEEVRARNAIVQPNSPMEVKMFDKLHRLDFIFSRAGIFLSEDLTERGWTDADTDRMAWTFLSLVGAVFCLWRGKGTARWIGVAAFAAAAVSITVFTGVRVSSAWEEHRALASVYMDEVYSLFYHRTEPGSTQYEDHVPMEEMDFTQFELGPEAFAPMGIPTVAYGVQLSEDVTYYRDFWGLKIPVKTLRKGTLLTIMTGNGYTIPYGYGLSSFPTYEPGWRYVVPFEPHTAFEADFAETITLSQDAYEYAYIRLDDLFTLLNDYWIAYYGEESREMESPYREYRLFNVMTGLDQDLQGRKYYTSEEVLLLPVFPGDIQAIALGAACLGLSACILCRKRGKPQ</sequence>
<dbReference type="AlphaFoldDB" id="A0A9D1DX44"/>
<evidence type="ECO:0000313" key="2">
    <source>
        <dbReference type="Proteomes" id="UP000824241"/>
    </source>
</evidence>
<dbReference type="EMBL" id="DVHA01000117">
    <property type="protein sequence ID" value="HIR60642.1"/>
    <property type="molecule type" value="Genomic_DNA"/>
</dbReference>
<reference evidence="1" key="2">
    <citation type="journal article" date="2021" name="PeerJ">
        <title>Extensive microbial diversity within the chicken gut microbiome revealed by metagenomics and culture.</title>
        <authorList>
            <person name="Gilroy R."/>
            <person name="Ravi A."/>
            <person name="Getino M."/>
            <person name="Pursley I."/>
            <person name="Horton D.L."/>
            <person name="Alikhan N.F."/>
            <person name="Baker D."/>
            <person name="Gharbi K."/>
            <person name="Hall N."/>
            <person name="Watson M."/>
            <person name="Adriaenssens E.M."/>
            <person name="Foster-Nyarko E."/>
            <person name="Jarju S."/>
            <person name="Secka A."/>
            <person name="Antonio M."/>
            <person name="Oren A."/>
            <person name="Chaudhuri R.R."/>
            <person name="La Ragione R."/>
            <person name="Hildebrand F."/>
            <person name="Pallen M.J."/>
        </authorList>
    </citation>
    <scope>NUCLEOTIDE SEQUENCE</scope>
    <source>
        <strain evidence="1">CHK189-12415</strain>
    </source>
</reference>
<name>A0A9D1DX44_9FIRM</name>
<reference evidence="1" key="1">
    <citation type="submission" date="2020-10" db="EMBL/GenBank/DDBJ databases">
        <authorList>
            <person name="Gilroy R."/>
        </authorList>
    </citation>
    <scope>NUCLEOTIDE SEQUENCE</scope>
    <source>
        <strain evidence="1">CHK189-12415</strain>
    </source>
</reference>
<comment type="caution">
    <text evidence="1">The sequence shown here is derived from an EMBL/GenBank/DDBJ whole genome shotgun (WGS) entry which is preliminary data.</text>
</comment>
<protein>
    <submittedName>
        <fullName evidence="1">Uncharacterized protein</fullName>
    </submittedName>
</protein>
<organism evidence="1 2">
    <name type="scientific">Candidatus Faecivivens stercoravium</name>
    <dbReference type="NCBI Taxonomy" id="2840803"/>
    <lineage>
        <taxon>Bacteria</taxon>
        <taxon>Bacillati</taxon>
        <taxon>Bacillota</taxon>
        <taxon>Clostridia</taxon>
        <taxon>Eubacteriales</taxon>
        <taxon>Oscillospiraceae</taxon>
        <taxon>Oscillospiraceae incertae sedis</taxon>
        <taxon>Candidatus Faecivivens</taxon>
    </lineage>
</organism>
<dbReference type="Proteomes" id="UP000824241">
    <property type="component" value="Unassembled WGS sequence"/>
</dbReference>
<proteinExistence type="predicted"/>
<accession>A0A9D1DX44</accession>
<evidence type="ECO:0000313" key="1">
    <source>
        <dbReference type="EMBL" id="HIR60642.1"/>
    </source>
</evidence>